<dbReference type="PRINTS" id="PR00153">
    <property type="entry name" value="CSAPPISMRASE"/>
</dbReference>
<dbReference type="InterPro" id="IPR020892">
    <property type="entry name" value="Cyclophilin-type_PPIase_CS"/>
</dbReference>
<comment type="caution">
    <text evidence="4">The sequence shown here is derived from an EMBL/GenBank/DDBJ whole genome shotgun (WGS) entry which is preliminary data.</text>
</comment>
<name>A0A835YVZ1_9STRA</name>
<feature type="transmembrane region" description="Helical" evidence="2">
    <location>
        <begin position="497"/>
        <end position="516"/>
    </location>
</feature>
<evidence type="ECO:0000256" key="1">
    <source>
        <dbReference type="ARBA" id="ARBA00000971"/>
    </source>
</evidence>
<dbReference type="GO" id="GO:0003755">
    <property type="term" value="F:peptidyl-prolyl cis-trans isomerase activity"/>
    <property type="evidence" value="ECO:0007669"/>
    <property type="project" value="UniProtKB-EC"/>
</dbReference>
<sequence>MAATLHTSLGDIKVELYCDLTPKTAYNFLALAASGYYDGTKFHRNIKGFMIQGGDPTGTGKGGESIWGDSFADEFHQDATHEARGILAMANRGANTNRSQFFFTYSKQAHLNNVYSVFGKIIDGWDTLDAMEKVPVGKKDRPVTDILEPGEEGGELYSLWKTSFYEFDDFGLGIGLYFHMVAPVCTAAVCLNVKQNTATDVGLLDYFTIPFLFLFGVVMHMYHKKEAKSIDLGAQTAQDYSIRVEDPDKDATNPDEWREFFQQFGHVTYVTVALDNGTLLESLVKKRTIMHKLELEVGGTGPEYERAVDVANPMTREGSRPCWRWFMNLFGLCGDVVFYHEKLRKTMDSITELEHKHCNAVKVYVTFEHEKDQRECLQAMTTGIIAATQERSTKVKPEHRFRGSNVLKIEEPAEPAEVNWLTQDSTFFYRLIEQGVTLAITAGIIAVLAALIYLTSKADNALAAIFISVVNKVLPILIKLVVRKEHHLTDSGLQSSLLLKIVILQWMNTAFIIYIITPSDEFLTRGFIDQISNDVYVSPVIMLLDIPGRLSRLVLSRTAHNQLKMNSYFIGSPWFLAERYASMLKTAFVALFFSALFPAGYFIAALALFVTYWVNKYCLLRLWATPPPMGAFLAQLSRSYLALAVLVKLLVTLNFYANWPFDNELCKTGETVTQVSPEVAALGIAPGATVYGYCATDVSGSPWYIFTEPWMNDDQKTLVHLYSITAIVATVLVAIFCFGGPFCYFVYRLYWGAYKPVGRAKGVPYSRVEEIQAFVPQVKFKLLPHPLLATDISRLDTHHIAFQVQDDDYQKFNLCSEADMPTIPEEERSNFFSRCINYPPAHGRKSAQADTHAGASA</sequence>
<keyword evidence="2" id="KW-1133">Transmembrane helix</keyword>
<dbReference type="GO" id="GO:0006457">
    <property type="term" value="P:protein folding"/>
    <property type="evidence" value="ECO:0007669"/>
    <property type="project" value="InterPro"/>
</dbReference>
<feature type="transmembrane region" description="Helical" evidence="2">
    <location>
        <begin position="639"/>
        <end position="657"/>
    </location>
</feature>
<feature type="transmembrane region" description="Helical" evidence="2">
    <location>
        <begin position="461"/>
        <end position="482"/>
    </location>
</feature>
<dbReference type="PANTHER" id="PTHR45625">
    <property type="entry name" value="PEPTIDYL-PROLYL CIS-TRANS ISOMERASE-RELATED"/>
    <property type="match status" value="1"/>
</dbReference>
<evidence type="ECO:0000313" key="4">
    <source>
        <dbReference type="EMBL" id="KAG5181949.1"/>
    </source>
</evidence>
<feature type="transmembrane region" description="Helical" evidence="2">
    <location>
        <begin position="435"/>
        <end position="455"/>
    </location>
</feature>
<proteinExistence type="predicted"/>
<gene>
    <name evidence="4" type="ORF">JKP88DRAFT_349056</name>
</gene>
<dbReference type="SUPFAM" id="SSF50891">
    <property type="entry name" value="Cyclophilin-like"/>
    <property type="match status" value="1"/>
</dbReference>
<reference evidence="4" key="1">
    <citation type="submission" date="2021-02" db="EMBL/GenBank/DDBJ databases">
        <title>First Annotated Genome of the Yellow-green Alga Tribonema minus.</title>
        <authorList>
            <person name="Mahan K.M."/>
        </authorList>
    </citation>
    <scope>NUCLEOTIDE SEQUENCE</scope>
    <source>
        <strain evidence="4">UTEX B ZZ1240</strain>
    </source>
</reference>
<protein>
    <recommendedName>
        <fullName evidence="3">PPIase cyclophilin-type domain-containing protein</fullName>
    </recommendedName>
</protein>
<feature type="transmembrane region" description="Helical" evidence="2">
    <location>
        <begin position="721"/>
        <end position="747"/>
    </location>
</feature>
<dbReference type="PROSITE" id="PS00170">
    <property type="entry name" value="CSA_PPIASE_1"/>
    <property type="match status" value="1"/>
</dbReference>
<dbReference type="Pfam" id="PF00160">
    <property type="entry name" value="Pro_isomerase"/>
    <property type="match status" value="1"/>
</dbReference>
<feature type="transmembrane region" description="Helical" evidence="2">
    <location>
        <begin position="588"/>
        <end position="614"/>
    </location>
</feature>
<dbReference type="PROSITE" id="PS50072">
    <property type="entry name" value="CSA_PPIASE_2"/>
    <property type="match status" value="1"/>
</dbReference>
<keyword evidence="2" id="KW-0472">Membrane</keyword>
<dbReference type="OrthoDB" id="271386at2759"/>
<evidence type="ECO:0000256" key="2">
    <source>
        <dbReference type="SAM" id="Phobius"/>
    </source>
</evidence>
<dbReference type="PANTHER" id="PTHR45625:SF2">
    <property type="entry name" value="PEPTIDYL-PROLYL CIS-TRANS ISOMERASE-LIKE 3"/>
    <property type="match status" value="1"/>
</dbReference>
<evidence type="ECO:0000259" key="3">
    <source>
        <dbReference type="PROSITE" id="PS50072"/>
    </source>
</evidence>
<organism evidence="4 5">
    <name type="scientific">Tribonema minus</name>
    <dbReference type="NCBI Taxonomy" id="303371"/>
    <lineage>
        <taxon>Eukaryota</taxon>
        <taxon>Sar</taxon>
        <taxon>Stramenopiles</taxon>
        <taxon>Ochrophyta</taxon>
        <taxon>PX clade</taxon>
        <taxon>Xanthophyceae</taxon>
        <taxon>Tribonematales</taxon>
        <taxon>Tribonemataceae</taxon>
        <taxon>Tribonema</taxon>
    </lineage>
</organism>
<dbReference type="GO" id="GO:0071013">
    <property type="term" value="C:catalytic step 2 spliceosome"/>
    <property type="evidence" value="ECO:0007669"/>
    <property type="project" value="TreeGrafter"/>
</dbReference>
<dbReference type="Gene3D" id="2.40.100.10">
    <property type="entry name" value="Cyclophilin-like"/>
    <property type="match status" value="1"/>
</dbReference>
<comment type="catalytic activity">
    <reaction evidence="1">
        <text>[protein]-peptidylproline (omega=180) = [protein]-peptidylproline (omega=0)</text>
        <dbReference type="Rhea" id="RHEA:16237"/>
        <dbReference type="Rhea" id="RHEA-COMP:10747"/>
        <dbReference type="Rhea" id="RHEA-COMP:10748"/>
        <dbReference type="ChEBI" id="CHEBI:83833"/>
        <dbReference type="ChEBI" id="CHEBI:83834"/>
        <dbReference type="EC" id="5.2.1.8"/>
    </reaction>
</comment>
<dbReference type="EMBL" id="JAFCMP010000279">
    <property type="protein sequence ID" value="KAG5181949.1"/>
    <property type="molecule type" value="Genomic_DNA"/>
</dbReference>
<dbReference type="Proteomes" id="UP000664859">
    <property type="component" value="Unassembled WGS sequence"/>
</dbReference>
<accession>A0A835YVZ1</accession>
<keyword evidence="2" id="KW-0812">Transmembrane</keyword>
<dbReference type="InterPro" id="IPR002130">
    <property type="entry name" value="Cyclophilin-type_PPIase_dom"/>
</dbReference>
<dbReference type="InterPro" id="IPR029000">
    <property type="entry name" value="Cyclophilin-like_dom_sf"/>
</dbReference>
<keyword evidence="5" id="KW-1185">Reference proteome</keyword>
<feature type="domain" description="PPIase cyclophilin-type" evidence="3">
    <location>
        <begin position="1"/>
        <end position="147"/>
    </location>
</feature>
<feature type="transmembrane region" description="Helical" evidence="2">
    <location>
        <begin position="203"/>
        <end position="222"/>
    </location>
</feature>
<evidence type="ECO:0000313" key="5">
    <source>
        <dbReference type="Proteomes" id="UP000664859"/>
    </source>
</evidence>
<dbReference type="AlphaFoldDB" id="A0A835YVZ1"/>
<dbReference type="InterPro" id="IPR044666">
    <property type="entry name" value="Cyclophilin_A-like"/>
</dbReference>
<dbReference type="CDD" id="cd01928">
    <property type="entry name" value="Cyclophilin_PPIL3_like"/>
    <property type="match status" value="1"/>
</dbReference>